<comment type="similarity">
    <text evidence="1 13">Belongs to the reverse transcriptase family. Telomerase subfamily.</text>
</comment>
<dbReference type="InterPro" id="IPR000477">
    <property type="entry name" value="RT_dom"/>
</dbReference>
<dbReference type="CDD" id="cd01648">
    <property type="entry name" value="TERT"/>
    <property type="match status" value="1"/>
</dbReference>
<dbReference type="InterPro" id="IPR021891">
    <property type="entry name" value="Telomerase_RBD"/>
</dbReference>
<dbReference type="GO" id="GO:0003720">
    <property type="term" value="F:telomerase activity"/>
    <property type="evidence" value="ECO:0007669"/>
    <property type="project" value="InterPro"/>
</dbReference>
<accession>A0A0D2D4X4</accession>
<evidence type="ECO:0000256" key="1">
    <source>
        <dbReference type="ARBA" id="ARBA00008001"/>
    </source>
</evidence>
<protein>
    <recommendedName>
        <fullName evidence="3 13">Telomerase reverse transcriptase</fullName>
        <ecNumber evidence="2 13">2.7.7.49</ecNumber>
    </recommendedName>
    <alternativeName>
        <fullName evidence="13">Telomerase catalytic subunit</fullName>
    </alternativeName>
</protein>
<keyword evidence="5 13" id="KW-0808">Transferase</keyword>
<comment type="catalytic activity">
    <reaction evidence="12 13">
        <text>DNA(n) + a 2'-deoxyribonucleoside 5'-triphosphate = DNA(n+1) + diphosphate</text>
        <dbReference type="Rhea" id="RHEA:22508"/>
        <dbReference type="Rhea" id="RHEA-COMP:17339"/>
        <dbReference type="Rhea" id="RHEA-COMP:17340"/>
        <dbReference type="ChEBI" id="CHEBI:33019"/>
        <dbReference type="ChEBI" id="CHEBI:61560"/>
        <dbReference type="ChEBI" id="CHEBI:173112"/>
        <dbReference type="EC" id="2.7.7.49"/>
    </reaction>
</comment>
<evidence type="ECO:0000313" key="17">
    <source>
        <dbReference type="Proteomes" id="UP000054266"/>
    </source>
</evidence>
<proteinExistence type="inferred from homology"/>
<dbReference type="PANTHER" id="PTHR12066:SF0">
    <property type="entry name" value="TELOMERASE REVERSE TRANSCRIPTASE"/>
    <property type="match status" value="1"/>
</dbReference>
<keyword evidence="6 13" id="KW-0548">Nucleotidyltransferase</keyword>
<dbReference type="PRINTS" id="PR01365">
    <property type="entry name" value="TELOMERASERT"/>
</dbReference>
<comment type="subcellular location">
    <subcellularLocation>
        <location evidence="13">Nucleus</location>
    </subcellularLocation>
    <subcellularLocation>
        <location evidence="13">Chromosome</location>
        <location evidence="13">Telomere</location>
    </subcellularLocation>
</comment>
<dbReference type="Pfam" id="PF21399">
    <property type="entry name" value="TERT_C"/>
    <property type="match status" value="1"/>
</dbReference>
<feature type="region of interest" description="Disordered" evidence="14">
    <location>
        <begin position="1"/>
        <end position="32"/>
    </location>
</feature>
<keyword evidence="10 13" id="KW-0695">RNA-directed DNA polymerase</keyword>
<evidence type="ECO:0000256" key="6">
    <source>
        <dbReference type="ARBA" id="ARBA00022695"/>
    </source>
</evidence>
<evidence type="ECO:0000256" key="14">
    <source>
        <dbReference type="SAM" id="MobiDB-lite"/>
    </source>
</evidence>
<sequence length="1120" mass="126612">MARKRKGLETTSSRAAKKAKSSNPDRNGLQDQSPYLHHSVLSSFYPQVCTLRNYLLAGLPTSSRVRRRKLTVFGKDEASSILDTCLVGFFTQPSISVKESRKIEYATFTQTQGRATGANTGRAQPCCIDEIVDFVVWSLFKGELTKGGRPSHILCHGLQRGAVHEDGRGAAPTSLPGIIRRHPNDNLTSVKTAPWSDIPPLLGADAEVIFSSLLLDCGIFTRIESGKDNYFQFSGIPISDLPEIKPARPGRALPSNAPKERVLSIGTISFVRRRMLYARPSLNAAGKVKFGLHHSHVLQRVADATQQRQAVHLLKYIFPRQFGLHNVFRSKVHPDETTEKYRDYTFREQEITSQRKRSPDWTPRRLRGEAIQIVQKIHQNHKACSYSQLLRHYCPLFSSQSQGQAVQLKGATSSLPSLDPFATQVLLSGTSKANSDRPFTEYDSNTSFLPHSTQVARVSAFCRAVISDLLPANAFGSGEDGQENHGKIMKKIDDFVQMRRFESMTLHQTIQGLRIASISWLSNPGNPNPKMSKSDYLKRFEILHEFTYYIFDSLLIPIIRAHFYVTECSTHRNRLLYFRQDVWRKLSEPSLATLRLNMYSPITPSDARHKLQSRSLGYSQLRLLPKDQGARPITNLKRKQSRAGPGKRVLGQSINAQLAPIFSILNFERARDPYRLGSALFSTGEIHGRVAEFRRIVPPGSRLFFAKVDIKSCFDSIPHEQLLRLVEDLLSEQSYRTTKHVEVKSSNPGYQAHAEGLRRKWAGIARPADEQAVFSETSVSGLAARKRQVVFSNLGPERVWSRKSVFKLLQDHIGDSMVKIEKRYMKQIDGIPQGSVLSTLLCNYFYGAFERDELGFLDSPSCMLLRLIDDFLLVTTNDRLARRFLEVMANGDPRYGIQVNPEKSLVNFDVTIDGRKVPRVPGEAAFPYCGMAIDVRTLEMKKDREKKDERVSNALTVESCIRPGAVLKRKIMSSLKNQMHAMLLDLSLNSRAQVVSTLIGNFTESAMKMHRYLVELAARKRPSQELVQGLIQDLVVAGCKICRARNRYSGQIQHITQAQMCWIAAAAFTTVLERKQTQYKGLLVWLKALREYSQPKMNMDEADLERLLQENNKAFQAYVY</sequence>
<dbReference type="GO" id="GO:0046872">
    <property type="term" value="F:metal ion binding"/>
    <property type="evidence" value="ECO:0007669"/>
    <property type="project" value="UniProtKB-KW"/>
</dbReference>
<dbReference type="PANTHER" id="PTHR12066">
    <property type="entry name" value="TELOMERASE REVERSE TRANSCRIPTASE"/>
    <property type="match status" value="1"/>
</dbReference>
<feature type="domain" description="Reverse transcriptase" evidence="15">
    <location>
        <begin position="605"/>
        <end position="933"/>
    </location>
</feature>
<evidence type="ECO:0000256" key="5">
    <source>
        <dbReference type="ARBA" id="ARBA00022679"/>
    </source>
</evidence>
<keyword evidence="4 13" id="KW-0158">Chromosome</keyword>
<dbReference type="GO" id="GO:0007004">
    <property type="term" value="P:telomere maintenance via telomerase"/>
    <property type="evidence" value="ECO:0007669"/>
    <property type="project" value="TreeGrafter"/>
</dbReference>
<evidence type="ECO:0000256" key="3">
    <source>
        <dbReference type="ARBA" id="ARBA00016182"/>
    </source>
</evidence>
<dbReference type="Pfam" id="PF12009">
    <property type="entry name" value="Telomerase_RBD"/>
    <property type="match status" value="1"/>
</dbReference>
<keyword evidence="17" id="KW-1185">Reference proteome</keyword>
<evidence type="ECO:0000259" key="15">
    <source>
        <dbReference type="PROSITE" id="PS50878"/>
    </source>
</evidence>
<dbReference type="GO" id="GO:0070034">
    <property type="term" value="F:telomerase RNA binding"/>
    <property type="evidence" value="ECO:0007669"/>
    <property type="project" value="TreeGrafter"/>
</dbReference>
<dbReference type="EMBL" id="KN846956">
    <property type="protein sequence ID" value="KIW72631.1"/>
    <property type="molecule type" value="Genomic_DNA"/>
</dbReference>
<evidence type="ECO:0000256" key="13">
    <source>
        <dbReference type="RuleBase" id="RU365061"/>
    </source>
</evidence>
<organism evidence="16 17">
    <name type="scientific">Phialophora macrospora</name>
    <dbReference type="NCBI Taxonomy" id="1851006"/>
    <lineage>
        <taxon>Eukaryota</taxon>
        <taxon>Fungi</taxon>
        <taxon>Dikarya</taxon>
        <taxon>Ascomycota</taxon>
        <taxon>Pezizomycotina</taxon>
        <taxon>Eurotiomycetes</taxon>
        <taxon>Chaetothyriomycetidae</taxon>
        <taxon>Chaetothyriales</taxon>
        <taxon>Herpotrichiellaceae</taxon>
        <taxon>Phialophora</taxon>
    </lineage>
</organism>
<dbReference type="GO" id="GO:0042162">
    <property type="term" value="F:telomeric DNA binding"/>
    <property type="evidence" value="ECO:0007669"/>
    <property type="project" value="TreeGrafter"/>
</dbReference>
<dbReference type="GO" id="GO:0000781">
    <property type="term" value="C:chromosome, telomeric region"/>
    <property type="evidence" value="ECO:0007669"/>
    <property type="project" value="UniProtKB-SubCell"/>
</dbReference>
<dbReference type="Proteomes" id="UP000054266">
    <property type="component" value="Unassembled WGS sequence"/>
</dbReference>
<keyword evidence="8 13" id="KW-0460">Magnesium</keyword>
<dbReference type="GO" id="GO:0000333">
    <property type="term" value="C:telomerase catalytic core complex"/>
    <property type="evidence" value="ECO:0007669"/>
    <property type="project" value="TreeGrafter"/>
</dbReference>
<dbReference type="HOGENOM" id="CLU_001996_0_1_1"/>
<evidence type="ECO:0000256" key="4">
    <source>
        <dbReference type="ARBA" id="ARBA00022454"/>
    </source>
</evidence>
<evidence type="ECO:0000256" key="11">
    <source>
        <dbReference type="ARBA" id="ARBA00023242"/>
    </source>
</evidence>
<dbReference type="Gene3D" id="1.10.132.70">
    <property type="match status" value="1"/>
</dbReference>
<keyword evidence="9 13" id="KW-0779">Telomere</keyword>
<dbReference type="InterPro" id="IPR049139">
    <property type="entry name" value="TERT_C"/>
</dbReference>
<keyword evidence="7 13" id="KW-0479">Metal-binding</keyword>
<reference evidence="16 17" key="1">
    <citation type="submission" date="2015-01" db="EMBL/GenBank/DDBJ databases">
        <title>The Genome Sequence of Capronia semiimmersa CBS27337.</title>
        <authorList>
            <consortium name="The Broad Institute Genomics Platform"/>
            <person name="Cuomo C."/>
            <person name="de Hoog S."/>
            <person name="Gorbushina A."/>
            <person name="Stielow B."/>
            <person name="Teixiera M."/>
            <person name="Abouelleil A."/>
            <person name="Chapman S.B."/>
            <person name="Priest M."/>
            <person name="Young S.K."/>
            <person name="Wortman J."/>
            <person name="Nusbaum C."/>
            <person name="Birren B."/>
        </authorList>
    </citation>
    <scope>NUCLEOTIDE SEQUENCE [LARGE SCALE GENOMIC DNA]</scope>
    <source>
        <strain evidence="16 17">CBS 27337</strain>
    </source>
</reference>
<evidence type="ECO:0000256" key="12">
    <source>
        <dbReference type="ARBA" id="ARBA00048173"/>
    </source>
</evidence>
<evidence type="ECO:0000256" key="10">
    <source>
        <dbReference type="ARBA" id="ARBA00022918"/>
    </source>
</evidence>
<evidence type="ECO:0000256" key="7">
    <source>
        <dbReference type="ARBA" id="ARBA00022723"/>
    </source>
</evidence>
<dbReference type="InterPro" id="IPR003545">
    <property type="entry name" value="Telomerase_RT"/>
</dbReference>
<dbReference type="PROSITE" id="PS50878">
    <property type="entry name" value="RT_POL"/>
    <property type="match status" value="1"/>
</dbReference>
<dbReference type="InterPro" id="IPR043502">
    <property type="entry name" value="DNA/RNA_pol_sf"/>
</dbReference>
<evidence type="ECO:0000256" key="8">
    <source>
        <dbReference type="ARBA" id="ARBA00022842"/>
    </source>
</evidence>
<name>A0A0D2D4X4_9EURO</name>
<dbReference type="SMART" id="SM00975">
    <property type="entry name" value="Telomerase_RBD"/>
    <property type="match status" value="1"/>
</dbReference>
<evidence type="ECO:0000313" key="16">
    <source>
        <dbReference type="EMBL" id="KIW72631.1"/>
    </source>
</evidence>
<keyword evidence="11 13" id="KW-0539">Nucleus</keyword>
<evidence type="ECO:0000256" key="2">
    <source>
        <dbReference type="ARBA" id="ARBA00012493"/>
    </source>
</evidence>
<dbReference type="EC" id="2.7.7.49" evidence="2 13"/>
<dbReference type="Gene3D" id="3.30.70.2630">
    <property type="match status" value="1"/>
</dbReference>
<dbReference type="SUPFAM" id="SSF56672">
    <property type="entry name" value="DNA/RNA polymerases"/>
    <property type="match status" value="1"/>
</dbReference>
<comment type="function">
    <text evidence="13">Telomerase is a ribonucleoprotein enzyme essential for the replication of chromosome termini in most eukaryotes. It elongates telomeres. It is a reverse transcriptase that adds simple sequence repeats to chromosome ends by copying a template sequence within the RNA component of the enzyme.</text>
</comment>
<evidence type="ECO:0000256" key="9">
    <source>
        <dbReference type="ARBA" id="ARBA00022895"/>
    </source>
</evidence>
<dbReference type="STRING" id="5601.A0A0D2D4X4"/>
<gene>
    <name evidence="16" type="ORF">PV04_00813</name>
</gene>
<dbReference type="AlphaFoldDB" id="A0A0D2D4X4"/>
<dbReference type="Gene3D" id="1.10.357.90">
    <property type="match status" value="1"/>
</dbReference>